<dbReference type="Proteomes" id="UP000625316">
    <property type="component" value="Unassembled WGS sequence"/>
</dbReference>
<evidence type="ECO:0000313" key="2">
    <source>
        <dbReference type="EMBL" id="MBE9028663.1"/>
    </source>
</evidence>
<dbReference type="EMBL" id="JADEXQ010000005">
    <property type="protein sequence ID" value="MBE9028663.1"/>
    <property type="molecule type" value="Genomic_DNA"/>
</dbReference>
<reference evidence="2" key="1">
    <citation type="submission" date="2020-10" db="EMBL/GenBank/DDBJ databases">
        <authorList>
            <person name="Castelo-Branco R."/>
            <person name="Eusebio N."/>
            <person name="Adriana R."/>
            <person name="Vieira A."/>
            <person name="Brugerolle De Fraissinette N."/>
            <person name="Rezende De Castro R."/>
            <person name="Schneider M.P."/>
            <person name="Vasconcelos V."/>
            <person name="Leao P.N."/>
        </authorList>
    </citation>
    <scope>NUCLEOTIDE SEQUENCE</scope>
    <source>
        <strain evidence="2">LEGE 11480</strain>
    </source>
</reference>
<keyword evidence="3" id="KW-1185">Reference proteome</keyword>
<gene>
    <name evidence="2" type="ORF">IQ266_02680</name>
</gene>
<evidence type="ECO:0000313" key="3">
    <source>
        <dbReference type="Proteomes" id="UP000625316"/>
    </source>
</evidence>
<dbReference type="RefSeq" id="WP_264323488.1">
    <property type="nucleotide sequence ID" value="NZ_JADEXQ010000005.1"/>
</dbReference>
<keyword evidence="1" id="KW-0732">Signal</keyword>
<dbReference type="Gene3D" id="3.10.450.50">
    <property type="match status" value="1"/>
</dbReference>
<feature type="chain" id="PRO_5037274373" description="DUF4878 domain-containing protein" evidence="1">
    <location>
        <begin position="29"/>
        <end position="153"/>
    </location>
</feature>
<accession>A0A928VHE7</accession>
<organism evidence="2 3">
    <name type="scientific">Romeriopsis navalis LEGE 11480</name>
    <dbReference type="NCBI Taxonomy" id="2777977"/>
    <lineage>
        <taxon>Bacteria</taxon>
        <taxon>Bacillati</taxon>
        <taxon>Cyanobacteriota</taxon>
        <taxon>Cyanophyceae</taxon>
        <taxon>Leptolyngbyales</taxon>
        <taxon>Leptolyngbyaceae</taxon>
        <taxon>Romeriopsis</taxon>
        <taxon>Romeriopsis navalis</taxon>
    </lineage>
</organism>
<proteinExistence type="predicted"/>
<evidence type="ECO:0000256" key="1">
    <source>
        <dbReference type="SAM" id="SignalP"/>
    </source>
</evidence>
<evidence type="ECO:0008006" key="4">
    <source>
        <dbReference type="Google" id="ProtNLM"/>
    </source>
</evidence>
<feature type="signal peptide" evidence="1">
    <location>
        <begin position="1"/>
        <end position="28"/>
    </location>
</feature>
<protein>
    <recommendedName>
        <fullName evidence="4">DUF4878 domain-containing protein</fullName>
    </recommendedName>
</protein>
<sequence>MFQTHPHHWLVALSLSLTIASCSSSPTASNNPPPATDASPSSKVAVVANSQPKSVVQAIADAATTKEFEALGGLCDPQKQNDGDTQQICDVATDAKNREKFVKFFGNMSLQGEAKISEDGNTAMVEILFGPEGDKAETINLIKRDGKWYLSSF</sequence>
<name>A0A928VHE7_9CYAN</name>
<dbReference type="AlphaFoldDB" id="A0A928VHE7"/>
<comment type="caution">
    <text evidence="2">The sequence shown here is derived from an EMBL/GenBank/DDBJ whole genome shotgun (WGS) entry which is preliminary data.</text>
</comment>